<feature type="compositionally biased region" description="Low complexity" evidence="1">
    <location>
        <begin position="1547"/>
        <end position="1560"/>
    </location>
</feature>
<proteinExistence type="predicted"/>
<accession>A0AA38JH06</accession>
<feature type="compositionally biased region" description="Low complexity" evidence="1">
    <location>
        <begin position="943"/>
        <end position="958"/>
    </location>
</feature>
<feature type="compositionally biased region" description="Basic and acidic residues" evidence="1">
    <location>
        <begin position="401"/>
        <end position="410"/>
    </location>
</feature>
<feature type="region of interest" description="Disordered" evidence="1">
    <location>
        <begin position="943"/>
        <end position="992"/>
    </location>
</feature>
<feature type="compositionally biased region" description="Acidic residues" evidence="1">
    <location>
        <begin position="149"/>
        <end position="158"/>
    </location>
</feature>
<feature type="compositionally biased region" description="Low complexity" evidence="1">
    <location>
        <begin position="807"/>
        <end position="819"/>
    </location>
</feature>
<feature type="compositionally biased region" description="Polar residues" evidence="1">
    <location>
        <begin position="959"/>
        <end position="970"/>
    </location>
</feature>
<name>A0AA38JH06_9AGAR</name>
<feature type="compositionally biased region" description="Polar residues" evidence="1">
    <location>
        <begin position="701"/>
        <end position="710"/>
    </location>
</feature>
<evidence type="ECO:0000313" key="2">
    <source>
        <dbReference type="EMBL" id="KAJ3734844.1"/>
    </source>
</evidence>
<feature type="compositionally biased region" description="Polar residues" evidence="1">
    <location>
        <begin position="412"/>
        <end position="422"/>
    </location>
</feature>
<feature type="compositionally biased region" description="Low complexity" evidence="1">
    <location>
        <begin position="743"/>
        <end position="761"/>
    </location>
</feature>
<dbReference type="EMBL" id="JANVFO010000012">
    <property type="protein sequence ID" value="KAJ3734844.1"/>
    <property type="molecule type" value="Genomic_DNA"/>
</dbReference>
<feature type="region of interest" description="Disordered" evidence="1">
    <location>
        <begin position="473"/>
        <end position="535"/>
    </location>
</feature>
<feature type="compositionally biased region" description="Polar residues" evidence="1">
    <location>
        <begin position="1129"/>
        <end position="1140"/>
    </location>
</feature>
<feature type="compositionally biased region" description="Polar residues" evidence="1">
    <location>
        <begin position="1258"/>
        <end position="1273"/>
    </location>
</feature>
<feature type="compositionally biased region" description="Low complexity" evidence="1">
    <location>
        <begin position="298"/>
        <end position="307"/>
    </location>
</feature>
<feature type="region of interest" description="Disordered" evidence="1">
    <location>
        <begin position="1"/>
        <end position="368"/>
    </location>
</feature>
<feature type="compositionally biased region" description="Polar residues" evidence="1">
    <location>
        <begin position="513"/>
        <end position="532"/>
    </location>
</feature>
<organism evidence="2 3">
    <name type="scientific">Lentinula guzmanii</name>
    <dbReference type="NCBI Taxonomy" id="2804957"/>
    <lineage>
        <taxon>Eukaryota</taxon>
        <taxon>Fungi</taxon>
        <taxon>Dikarya</taxon>
        <taxon>Basidiomycota</taxon>
        <taxon>Agaricomycotina</taxon>
        <taxon>Agaricomycetes</taxon>
        <taxon>Agaricomycetidae</taxon>
        <taxon>Agaricales</taxon>
        <taxon>Marasmiineae</taxon>
        <taxon>Omphalotaceae</taxon>
        <taxon>Lentinula</taxon>
    </lineage>
</organism>
<feature type="region of interest" description="Disordered" evidence="1">
    <location>
        <begin position="571"/>
        <end position="825"/>
    </location>
</feature>
<feature type="compositionally biased region" description="Polar residues" evidence="1">
    <location>
        <begin position="1584"/>
        <end position="1594"/>
    </location>
</feature>
<feature type="compositionally biased region" description="Polar residues" evidence="1">
    <location>
        <begin position="786"/>
        <end position="796"/>
    </location>
</feature>
<feature type="compositionally biased region" description="Basic residues" evidence="1">
    <location>
        <begin position="606"/>
        <end position="621"/>
    </location>
</feature>
<feature type="compositionally biased region" description="Low complexity" evidence="1">
    <location>
        <begin position="1331"/>
        <end position="1347"/>
    </location>
</feature>
<feature type="compositionally biased region" description="Low complexity" evidence="1">
    <location>
        <begin position="625"/>
        <end position="637"/>
    </location>
</feature>
<feature type="compositionally biased region" description="Polar residues" evidence="1">
    <location>
        <begin position="977"/>
        <end position="992"/>
    </location>
</feature>
<feature type="compositionally biased region" description="Pro residues" evidence="1">
    <location>
        <begin position="1184"/>
        <end position="1193"/>
    </location>
</feature>
<feature type="compositionally biased region" description="Pro residues" evidence="1">
    <location>
        <begin position="723"/>
        <end position="742"/>
    </location>
</feature>
<feature type="compositionally biased region" description="Low complexity" evidence="1">
    <location>
        <begin position="1117"/>
        <end position="1128"/>
    </location>
</feature>
<gene>
    <name evidence="2" type="ORF">DFJ43DRAFT_1037561</name>
</gene>
<feature type="compositionally biased region" description="Basic and acidic residues" evidence="1">
    <location>
        <begin position="691"/>
        <end position="700"/>
    </location>
</feature>
<feature type="region of interest" description="Disordered" evidence="1">
    <location>
        <begin position="892"/>
        <end position="918"/>
    </location>
</feature>
<feature type="compositionally biased region" description="Basic and acidic residues" evidence="1">
    <location>
        <begin position="162"/>
        <end position="172"/>
    </location>
</feature>
<feature type="region of interest" description="Disordered" evidence="1">
    <location>
        <begin position="1363"/>
        <end position="1600"/>
    </location>
</feature>
<feature type="compositionally biased region" description="Polar residues" evidence="1">
    <location>
        <begin position="1065"/>
        <end position="1083"/>
    </location>
</feature>
<protein>
    <submittedName>
        <fullName evidence="2">Uncharacterized protein</fullName>
    </submittedName>
</protein>
<feature type="compositionally biased region" description="Pro residues" evidence="1">
    <location>
        <begin position="489"/>
        <end position="507"/>
    </location>
</feature>
<evidence type="ECO:0000256" key="1">
    <source>
        <dbReference type="SAM" id="MobiDB-lite"/>
    </source>
</evidence>
<feature type="compositionally biased region" description="Basic and acidic residues" evidence="1">
    <location>
        <begin position="1440"/>
        <end position="1457"/>
    </location>
</feature>
<feature type="region of interest" description="Disordered" evidence="1">
    <location>
        <begin position="385"/>
        <end position="461"/>
    </location>
</feature>
<feature type="compositionally biased region" description="Polar residues" evidence="1">
    <location>
        <begin position="21"/>
        <end position="30"/>
    </location>
</feature>
<keyword evidence="3" id="KW-1185">Reference proteome</keyword>
<comment type="caution">
    <text evidence="2">The sequence shown here is derived from an EMBL/GenBank/DDBJ whole genome shotgun (WGS) entry which is preliminary data.</text>
</comment>
<feature type="compositionally biased region" description="Polar residues" evidence="1">
    <location>
        <begin position="762"/>
        <end position="773"/>
    </location>
</feature>
<feature type="compositionally biased region" description="Polar residues" evidence="1">
    <location>
        <begin position="317"/>
        <end position="326"/>
    </location>
</feature>
<feature type="compositionally biased region" description="Low complexity" evidence="1">
    <location>
        <begin position="1228"/>
        <end position="1239"/>
    </location>
</feature>
<reference evidence="2" key="1">
    <citation type="submission" date="2022-08" db="EMBL/GenBank/DDBJ databases">
        <authorList>
            <consortium name="DOE Joint Genome Institute"/>
            <person name="Min B."/>
            <person name="Sierra-Patev S."/>
            <person name="Naranjo-Ortiz M."/>
            <person name="Looney B."/>
            <person name="Konkel Z."/>
            <person name="Slot J.C."/>
            <person name="Sakamoto Y."/>
            <person name="Steenwyk J.L."/>
            <person name="Rokas A."/>
            <person name="Carro J."/>
            <person name="Camarero S."/>
            <person name="Ferreira P."/>
            <person name="Molpeceres G."/>
            <person name="Ruiz-duenas F.J."/>
            <person name="Serrano A."/>
            <person name="Henrissat B."/>
            <person name="Drula E."/>
            <person name="Hughes K.W."/>
            <person name="Mata J.L."/>
            <person name="Ishikawa N.K."/>
            <person name="Vargas-Isla R."/>
            <person name="Ushijima S."/>
            <person name="Smith C.A."/>
            <person name="Ahrendt S."/>
            <person name="Andreopoulos W."/>
            <person name="He G."/>
            <person name="LaButti K."/>
            <person name="Lipzen A."/>
            <person name="Ng V."/>
            <person name="Riley R."/>
            <person name="Sandor L."/>
            <person name="Barry K."/>
            <person name="Martinez A.T."/>
            <person name="Xiao Y."/>
            <person name="Gibbons J.G."/>
            <person name="Terashima K."/>
            <person name="Hibbett D.S."/>
            <person name="Grigoriev I.V."/>
        </authorList>
    </citation>
    <scope>NUCLEOTIDE SEQUENCE</scope>
    <source>
        <strain evidence="2">ET3784</strain>
    </source>
</reference>
<feature type="compositionally biased region" description="Low complexity" evidence="1">
    <location>
        <begin position="109"/>
        <end position="123"/>
    </location>
</feature>
<feature type="compositionally biased region" description="Basic residues" evidence="1">
    <location>
        <begin position="343"/>
        <end position="355"/>
    </location>
</feature>
<feature type="compositionally biased region" description="Polar residues" evidence="1">
    <location>
        <begin position="1095"/>
        <end position="1108"/>
    </location>
</feature>
<feature type="region of interest" description="Disordered" evidence="1">
    <location>
        <begin position="1324"/>
        <end position="1348"/>
    </location>
</feature>
<feature type="compositionally biased region" description="Basic residues" evidence="1">
    <location>
        <begin position="256"/>
        <end position="266"/>
    </location>
</feature>
<reference evidence="2" key="2">
    <citation type="journal article" date="2023" name="Proc. Natl. Acad. Sci. U.S.A.">
        <title>A global phylogenomic analysis of the shiitake genus Lentinula.</title>
        <authorList>
            <person name="Sierra-Patev S."/>
            <person name="Min B."/>
            <person name="Naranjo-Ortiz M."/>
            <person name="Looney B."/>
            <person name="Konkel Z."/>
            <person name="Slot J.C."/>
            <person name="Sakamoto Y."/>
            <person name="Steenwyk J.L."/>
            <person name="Rokas A."/>
            <person name="Carro J."/>
            <person name="Camarero S."/>
            <person name="Ferreira P."/>
            <person name="Molpeceres G."/>
            <person name="Ruiz-Duenas F.J."/>
            <person name="Serrano A."/>
            <person name="Henrissat B."/>
            <person name="Drula E."/>
            <person name="Hughes K.W."/>
            <person name="Mata J.L."/>
            <person name="Ishikawa N.K."/>
            <person name="Vargas-Isla R."/>
            <person name="Ushijima S."/>
            <person name="Smith C.A."/>
            <person name="Donoghue J."/>
            <person name="Ahrendt S."/>
            <person name="Andreopoulos W."/>
            <person name="He G."/>
            <person name="LaButti K."/>
            <person name="Lipzen A."/>
            <person name="Ng V."/>
            <person name="Riley R."/>
            <person name="Sandor L."/>
            <person name="Barry K."/>
            <person name="Martinez A.T."/>
            <person name="Xiao Y."/>
            <person name="Gibbons J.G."/>
            <person name="Terashima K."/>
            <person name="Grigoriev I.V."/>
            <person name="Hibbett D."/>
        </authorList>
    </citation>
    <scope>NUCLEOTIDE SEQUENCE</scope>
    <source>
        <strain evidence="2">ET3784</strain>
    </source>
</reference>
<feature type="compositionally biased region" description="Polar residues" evidence="1">
    <location>
        <begin position="1211"/>
        <end position="1227"/>
    </location>
</feature>
<feature type="compositionally biased region" description="Polar residues" evidence="1">
    <location>
        <begin position="73"/>
        <end position="85"/>
    </location>
</feature>
<sequence length="1699" mass="182601">MAAVLSNMVAPQENWDDDFEFQQSTNTNTKSNDKGPRMSSTSSRVTEDWDVETSAHEQRRANMAAWVEEAGPSTPTRRLVSSGSAAENWDDDFEDRLDSPRRPERKSPTATRTRTRTTITTATENWDDEFQFGDSPAKSKHAQYLSHEQDEDSEDDYADFNALDKDEDDRTVTARTRRGGLARLAFDSAPAVPPLPLSTRHPDFSDHVEQPFPRSPTTSSRDRDSIAAPSYYSYNSTTHLRGLGNLPPSPPIHKERERRRLRKKSRPQAPQGLDAMNVSRESVISDEAGGRSRPVTPLQSRSSLRSPSLERSKRDSVLSSDTNGSGLPSSPPPKTPLLSRIGSVKKKWPVRKKRASSTPSEVEMQRGVEDSSKLNWFFLPTSTNASASASASSKIDGNKQAFDDKHDAHQTPKASRTTNPSHQIIPGVPPLLPPFNAHSNSSHDFSNAMPPTTPSTPSKLMKRKSFGFVQLKPRNKPINDLNNVQANPSPSPHSPTSHPPHLPPRNPARPNTQRHSVSANPSSMATCSTSDLPSDLEAELHGNASASGSNASGSNCDASLNSSVDLNAGNRESVLRPSQSRHGSYGGLGLGRAPQGSSDNLDGSRRRSFSKSSRKRSKSRDKRTTTTPATITTIDSAPHTELGQDKESGGRSFMGSVRRISFIGKQKQQERKEHRHKRTKSGVSLASVGDGIRKSFERSRASGTEGNPTDTGEGEPQYANLAPPIPPLLPPIELSPPSPPRLGDPSPSLASASAAAYSAQSTFNTSPSLTNPKPTKAVSPKAVSPLTASLGRSTGVPSIGMGGKNITSSTSMPATSTSANVPRRNSLGDLKIPARISQAQVGLRRDLGMVKEFAGRVEQLKNLQTAYHNLLVEVQSILDAQHAQYAVQAQSQSRGASPLSGTSSSLGGSSSSPSSPSALNVMNPMNIFRPLSRIRSNISSTIISPSSSTDSTSAADTSHVSPTSLTGSSTHPEKPESTFSHPHSEVSPVSLQSSFPHPDTYKHLAAAFYTINSRYKIAWECAELLIELGGGPASATEEGTGSSPGVINESVHPSSVGGNVFHGRPSTSTSAPTALGSVGSSQAKKSRERAITLSGDESSSSKPGTPTPDSGLPNYFSPLSGPTSGSTSMAANTSTFNSAPASVPNMAWRASTGRHDLNQRQLLLLREMLNNPDSTFVSESVPPGQQPLQPPPSSHRTQFDESHYAKHSNHITHNYSQHSSRRQSGQNSPMSSPMLTTPSALPTATDEVNREWRWGEGMNSSTITLPSEESSVPSGFGLDRLGAGGTSSNPDDPHGNKKNRKTSRSSRLRGMSGLRDMLRSLTRNQNHQSNSMSASTTVPPSTTSLGTEESSIEYHHRYIHAKIPGAGAGESSAYTTQGRRRAKTSSGPDAGSSIRDRDQERSTSPYPNTHIRPISPFTASSLSVKASPRRPSLASIFRLGSRESKEGREGRDKKEKPFSSPSSPDVPGGVGDVVHTKERSGKTSGTSDEDWDRLELEYPQRRRLEKKGNNTDPSSDTIRGRSPYMQQDVALPPVPPIPSSASQTSLPIVSPGPTGVPGVPARATRLSNVEENEHPELALDDPSASMNSLSNRGSSPVPYRKNLKKNLTGSVRSMPAQPLSVDHLAHSNYHSRHSYVPHSAQTSLNDNNVARQMKLAMTPENIKPLLENAKEVHARLTDCIGEIKGLVFALGEEGLGIKD</sequence>
<feature type="region of interest" description="Disordered" evidence="1">
    <location>
        <begin position="1174"/>
        <end position="1311"/>
    </location>
</feature>
<feature type="compositionally biased region" description="Basic and acidic residues" evidence="1">
    <location>
        <begin position="200"/>
        <end position="209"/>
    </location>
</feature>
<evidence type="ECO:0000313" key="3">
    <source>
        <dbReference type="Proteomes" id="UP001176059"/>
    </source>
</evidence>
<feature type="compositionally biased region" description="Polar residues" evidence="1">
    <location>
        <begin position="1037"/>
        <end position="1057"/>
    </location>
</feature>
<feature type="compositionally biased region" description="Low complexity" evidence="1">
    <location>
        <begin position="897"/>
        <end position="917"/>
    </location>
</feature>
<dbReference type="Proteomes" id="UP001176059">
    <property type="component" value="Unassembled WGS sequence"/>
</dbReference>
<feature type="compositionally biased region" description="Low complexity" evidence="1">
    <location>
        <begin position="1458"/>
        <end position="1467"/>
    </location>
</feature>
<feature type="compositionally biased region" description="Basic and acidic residues" evidence="1">
    <location>
        <begin position="1493"/>
        <end position="1509"/>
    </location>
</feature>
<feature type="compositionally biased region" description="Basic and acidic residues" evidence="1">
    <location>
        <begin position="96"/>
        <end position="107"/>
    </location>
</feature>
<feature type="compositionally biased region" description="Basic residues" evidence="1">
    <location>
        <begin position="1296"/>
        <end position="1307"/>
    </location>
</feature>
<feature type="region of interest" description="Disordered" evidence="1">
    <location>
        <begin position="1032"/>
        <end position="1141"/>
    </location>
</feature>